<dbReference type="SUPFAM" id="SSF56219">
    <property type="entry name" value="DNase I-like"/>
    <property type="match status" value="1"/>
</dbReference>
<evidence type="ECO:0000313" key="2">
    <source>
        <dbReference type="EMBL" id="CAK0854864.1"/>
    </source>
</evidence>
<feature type="compositionally biased region" description="Polar residues" evidence="1">
    <location>
        <begin position="1"/>
        <end position="12"/>
    </location>
</feature>
<evidence type="ECO:0000313" key="3">
    <source>
        <dbReference type="Proteomes" id="UP001189429"/>
    </source>
</evidence>
<feature type="compositionally biased region" description="Basic and acidic residues" evidence="1">
    <location>
        <begin position="2171"/>
        <end position="2180"/>
    </location>
</feature>
<feature type="compositionally biased region" description="Low complexity" evidence="1">
    <location>
        <begin position="2108"/>
        <end position="2128"/>
    </location>
</feature>
<feature type="region of interest" description="Disordered" evidence="1">
    <location>
        <begin position="1866"/>
        <end position="1901"/>
    </location>
</feature>
<feature type="region of interest" description="Disordered" evidence="1">
    <location>
        <begin position="1779"/>
        <end position="1802"/>
    </location>
</feature>
<dbReference type="Proteomes" id="UP001189429">
    <property type="component" value="Unassembled WGS sequence"/>
</dbReference>
<feature type="region of interest" description="Disordered" evidence="1">
    <location>
        <begin position="1997"/>
        <end position="2017"/>
    </location>
</feature>
<comment type="caution">
    <text evidence="2">The sequence shown here is derived from an EMBL/GenBank/DDBJ whole genome shotgun (WGS) entry which is preliminary data.</text>
</comment>
<evidence type="ECO:0000256" key="1">
    <source>
        <dbReference type="SAM" id="MobiDB-lite"/>
    </source>
</evidence>
<proteinExistence type="predicted"/>
<reference evidence="2" key="1">
    <citation type="submission" date="2023-10" db="EMBL/GenBank/DDBJ databases">
        <authorList>
            <person name="Chen Y."/>
            <person name="Shah S."/>
            <person name="Dougan E. K."/>
            <person name="Thang M."/>
            <person name="Chan C."/>
        </authorList>
    </citation>
    <scope>NUCLEOTIDE SEQUENCE [LARGE SCALE GENOMIC DNA]</scope>
</reference>
<sequence length="2265" mass="248616">MSNGAAQASQATGRHERARSEPRFKGCGWAKGKGVGKAGKTNASGSDPVDYVRCAHCSCMWNLKSRVECCSCKKALRPAVVDEFARPRAAAWSFVRKPWVAQDGAWCGDLPPAPSPPSDAECLAALAARHPEHGQQLEAIKLAVAPPVAAAALPDVALNRAQAKQRRARATFTAKAQQVRDAEQWLQACREEELRAGEALLACDLEVEDACKAAAPKDIQAQTLAEQLQPGGASKPVAGLNVAALLEEGFQVEAGDAFKLGDPDLDITDAEREEFNSSLQGFVDQVKQHVRTTFGEAKAQLEQRRSEIDAMHRLLLARPREPRRARSGRREKGILVARMRRMARQWCPAPRLGASPQDRRRWGSYCVPYVFHLLGSIEYTAMLDDLAAASGSGSRIAERMRLAREVCDDAWNHPMGIDARRLPRQRMEDAQADEKDAYEKEVAKQVRTQSAAERWFDRQTQQAAPTQASLSMVFDDALQCWRLLTVQAFQAAKCPRPRSLTAVVLQRAWIPVKTLLDVPAAFPRRFTFHSVNASLSWGNVATYLHGAAHQQLSEGKIPIIAFQEHGKRHLWAEESARALLPLGWRALPVPATEGPNGGASAGVLLAVPACVGATLAPEQRRWDISPPGCAGRLLMATIEAKHNGKFQVFCAYRFTGQKLSSVGNAAILFVIAAWVVQLQLPWIVVADWKNLPEDLERSPWNNQLRGRAVAWQGEGGTNRSPHGERVIDYFWMHASFAANISPAHIDADAFYHPHRATLVEFQKPWSAFTFTKLVRPNKFPIPDSKPRHFDLSCTAVPEGFDPEAQPTQALLDATRAASCRAAEEELIQRLGFDPASREGAQCRGRGEPPRFMRCPLLPTHAEAVASCGGAKRWRWLANELAWLGIIEVKLLLAAPASDRARTALHQQRSASIRKLRDRLRHYVLLEGIGELQDFFEVFTPRERQCEDVQELSAWHLWCSHHASYLERQMCVARRQSFKQRFEDDFPGSQGLMHRITKWRQAWQAPKGSISKQQLPAAPQDAADQELRDWTKVWATGSGYPKPRRGLQPVAVDPPSAHQLRRLAQRFKARTGMGVDGWQPKLWAYLTDGALSVLAALLAWCQQLGNYDYTAAGQSSERALWKALLDGELVDGTGIRAATMLADLAKCCEKVSHVRMWWLAAWLDGPLEVVALALVFRVTLYLFVDDIALRVMSTEVRVLQILPRTTRLLCWMMESFLGLEVARARDGAKDKCSFLQTSSPSAGLQQPMAVLGVPPSKSERWLGTDYGTSVTAESLSAPVRHARLKTARKRWPKARGLPGASGGKLKMVVRQGLGASIAYGARVRGTPRPIVRFTQQKDRAIRRGAAALTPRVPHDGLDPSCADILVLAPVLAWAREAWDHPEGRRARATAWARVQHQLGPFAEAGPQDLWQVVRGPAAATAVTVRAHGWRMPSAFVVILPPRGGVLQGADVHLDMLQVCPKSVGGGALLYAARGRALAQWTAAKPERAALLPAPWLFPARQLVERRKRDGWLQHHVDAVKKAVLGGYLSQEALFTSGQAGAPYCQLCDGSNVFGTMQHYYWQCSGPTCASARDQLAAHGAGAELNGALVSDGSAKGLGDLRRGGWAALQCAALAHDVEQGLYGPLPFPDPSSVLAELRGLLHPLRHAGFATTIIIDNAQVVQGLARGRAWCCAAARPCAHAWAAIWDRLDDAGITPGQELFIIKVASHISQVKRQALPEEVQLHMGHNDLADIWAKKGAGLSAPPEWATTQLKQELKATKRALEYIGHFRVLLGGAKLAAPRPRQQQQGANAPSAARPRTAPKHPHALAACRGYHKCVNCGKVARTRLAAFLPQECRGRPRGLQGKIVKSAVKEGRVAVPLLAAAGATGHSASQRPDHEAQDEGQRLPDRNPSQGPPAQDPLWAPLVAARAAVRRMEVSPEQHHVRAVIDDAEAWASVWIDRFDLDDYTNEWDFRTWCSEYLEMLLGTEPWTPVREHLLRGNPGRTVRQVVGDMRATSWTRAEPARQAQFASMRPDSGLTSRQRRRLLRHHRDVLHQIRACFRSLLGDRAPPQTGAWHQWVYEPLSSDSDDQGGVVDSRDQESAHSGDGGEVDVALVHSDGEVVRAGERQAPPQQQRPSPSWASGSAASERTSSHNPDLASRAPLPQEAGVPASGAGREGVLRIRSAALEARPARCDGADRGEEDELAGSLDVGGAASAEPRPHTVEIVGKYVVCVMCGAYYSSVARATNGPCRRLDPRDPGDRERQSRISRIKRGQDPKSGKDLR</sequence>
<name>A0ABN9U761_9DINO</name>
<organism evidence="2 3">
    <name type="scientific">Prorocentrum cordatum</name>
    <dbReference type="NCBI Taxonomy" id="2364126"/>
    <lineage>
        <taxon>Eukaryota</taxon>
        <taxon>Sar</taxon>
        <taxon>Alveolata</taxon>
        <taxon>Dinophyceae</taxon>
        <taxon>Prorocentrales</taxon>
        <taxon>Prorocentraceae</taxon>
        <taxon>Prorocentrum</taxon>
    </lineage>
</organism>
<keyword evidence="3" id="KW-1185">Reference proteome</keyword>
<dbReference type="EMBL" id="CAUYUJ010015504">
    <property type="protein sequence ID" value="CAK0854864.1"/>
    <property type="molecule type" value="Genomic_DNA"/>
</dbReference>
<feature type="region of interest" description="Disordered" evidence="1">
    <location>
        <begin position="1"/>
        <end position="44"/>
    </location>
</feature>
<dbReference type="InterPro" id="IPR036691">
    <property type="entry name" value="Endo/exonu/phosph_ase_sf"/>
</dbReference>
<feature type="region of interest" description="Disordered" evidence="1">
    <location>
        <begin position="2106"/>
        <end position="2156"/>
    </location>
</feature>
<feature type="compositionally biased region" description="Basic and acidic residues" evidence="1">
    <location>
        <begin position="1874"/>
        <end position="1888"/>
    </location>
</feature>
<feature type="region of interest" description="Disordered" evidence="1">
    <location>
        <begin position="2063"/>
        <end position="2091"/>
    </location>
</feature>
<accession>A0ABN9U761</accession>
<feature type="compositionally biased region" description="Basic and acidic residues" evidence="1">
    <location>
        <begin position="2233"/>
        <end position="2247"/>
    </location>
</feature>
<feature type="region of interest" description="Disordered" evidence="1">
    <location>
        <begin position="2171"/>
        <end position="2197"/>
    </location>
</feature>
<feature type="compositionally biased region" description="Basic and acidic residues" evidence="1">
    <location>
        <begin position="2254"/>
        <end position="2265"/>
    </location>
</feature>
<feature type="compositionally biased region" description="Basic and acidic residues" evidence="1">
    <location>
        <begin position="13"/>
        <end position="24"/>
    </location>
</feature>
<feature type="region of interest" description="Disordered" evidence="1">
    <location>
        <begin position="2232"/>
        <end position="2265"/>
    </location>
</feature>
<protein>
    <submittedName>
        <fullName evidence="2">Uncharacterized protein</fullName>
    </submittedName>
</protein>
<gene>
    <name evidence="2" type="ORF">PCOR1329_LOCUS45791</name>
</gene>